<dbReference type="OrthoDB" id="4951847at2759"/>
<sequence>MLDPDSGSKFSPVLVDSGLLLCSESAISQEAQMPTAVLPDIKKIVLPSEQLSISTFANFHLPSFTLPGTKIPEPDSYFYLDHEDEWASSILAQQPWPGPTVANLCDGAPAFKLSPSPLKKRPWRLIEEPSPAVSLPTVQDNDGNDDQFNGELIDVLPSKKLPSTLWHKAKQLLADESPGVRLDVLEGQQDELFRLVPTALAAIQAMTGAADFSDTEAPEQKKTMIELQFGKAGHNLLRAQLDLAIVKLLCAAALPPTLVDYKEWRDLFAIANSAYKPACSTVIVDQHIPSEAARVRSLSLQYLRMQHHLTISFDGRTIKCPKSVYTIHFTTPDGRSFLIEGEDSSDTSHTGEYLAQMLLNAMDLVGRFRFSGITSDNTGNTRVARQLVSQEVKTCVPMSDVCHHLSLLCKDLTHLEMFKEATEALEAIWKKLGIFRGLEGIGKTRFTTICAAVISLQRCLPALHELLNASLVKFPSKVNRPIAKAIVCLESSQTNPADVYKYWVAICGSIKQVLNDPANGFTDNDVGQIYAIVNSCFCEQLQQDPADRYLAAFALEPRYIQSAFLRSHPNPLAITIKVPPLDSVASLKVKVAKPDSDSDGLLKTPMFSWILKFLKQLLEVEWRSQHNLILKGKTGAEVRTAFNWQFERYIKGVYPFETPIQEHKSPLSYWHHLTLNSDSAILACITEKLFSIKPNSMPEERTIHQSWGSCLDVEDDEGIEELGEDDAATWLDEKVGTHHLHEMCFEMEQEIDQAEQDLDTTWDW</sequence>
<evidence type="ECO:0008006" key="3">
    <source>
        <dbReference type="Google" id="ProtNLM"/>
    </source>
</evidence>
<name>A0A0D0CT37_9AGAM</name>
<gene>
    <name evidence="1" type="ORF">PAXRUDRAFT_28593</name>
</gene>
<organism evidence="1 2">
    <name type="scientific">Paxillus rubicundulus Ve08.2h10</name>
    <dbReference type="NCBI Taxonomy" id="930991"/>
    <lineage>
        <taxon>Eukaryota</taxon>
        <taxon>Fungi</taxon>
        <taxon>Dikarya</taxon>
        <taxon>Basidiomycota</taxon>
        <taxon>Agaricomycotina</taxon>
        <taxon>Agaricomycetes</taxon>
        <taxon>Agaricomycetidae</taxon>
        <taxon>Boletales</taxon>
        <taxon>Paxilineae</taxon>
        <taxon>Paxillaceae</taxon>
        <taxon>Paxillus</taxon>
    </lineage>
</organism>
<dbReference type="EMBL" id="KN826559">
    <property type="protein sequence ID" value="KIK78533.1"/>
    <property type="molecule type" value="Genomic_DNA"/>
</dbReference>
<dbReference type="AlphaFoldDB" id="A0A0D0CT37"/>
<evidence type="ECO:0000313" key="2">
    <source>
        <dbReference type="Proteomes" id="UP000054538"/>
    </source>
</evidence>
<evidence type="ECO:0000313" key="1">
    <source>
        <dbReference type="EMBL" id="KIK78533.1"/>
    </source>
</evidence>
<dbReference type="InParanoid" id="A0A0D0CT37"/>
<reference evidence="1 2" key="1">
    <citation type="submission" date="2014-04" db="EMBL/GenBank/DDBJ databases">
        <authorList>
            <consortium name="DOE Joint Genome Institute"/>
            <person name="Kuo A."/>
            <person name="Kohler A."/>
            <person name="Jargeat P."/>
            <person name="Nagy L.G."/>
            <person name="Floudas D."/>
            <person name="Copeland A."/>
            <person name="Barry K.W."/>
            <person name="Cichocki N."/>
            <person name="Veneault-Fourrey C."/>
            <person name="LaButti K."/>
            <person name="Lindquist E.A."/>
            <person name="Lipzen A."/>
            <person name="Lundell T."/>
            <person name="Morin E."/>
            <person name="Murat C."/>
            <person name="Sun H."/>
            <person name="Tunlid A."/>
            <person name="Henrissat B."/>
            <person name="Grigoriev I.V."/>
            <person name="Hibbett D.S."/>
            <person name="Martin F."/>
            <person name="Nordberg H.P."/>
            <person name="Cantor M.N."/>
            <person name="Hua S.X."/>
        </authorList>
    </citation>
    <scope>NUCLEOTIDE SEQUENCE [LARGE SCALE GENOMIC DNA]</scope>
    <source>
        <strain evidence="1 2">Ve08.2h10</strain>
    </source>
</reference>
<dbReference type="STRING" id="930991.A0A0D0CT37"/>
<dbReference type="Proteomes" id="UP000054538">
    <property type="component" value="Unassembled WGS sequence"/>
</dbReference>
<protein>
    <recommendedName>
        <fullName evidence="3">DUF659 domain-containing protein</fullName>
    </recommendedName>
</protein>
<dbReference type="InterPro" id="IPR012337">
    <property type="entry name" value="RNaseH-like_sf"/>
</dbReference>
<dbReference type="HOGENOM" id="CLU_365275_0_0_1"/>
<dbReference type="SUPFAM" id="SSF53098">
    <property type="entry name" value="Ribonuclease H-like"/>
    <property type="match status" value="1"/>
</dbReference>
<proteinExistence type="predicted"/>
<reference evidence="2" key="2">
    <citation type="submission" date="2015-01" db="EMBL/GenBank/DDBJ databases">
        <title>Evolutionary Origins and Diversification of the Mycorrhizal Mutualists.</title>
        <authorList>
            <consortium name="DOE Joint Genome Institute"/>
            <consortium name="Mycorrhizal Genomics Consortium"/>
            <person name="Kohler A."/>
            <person name="Kuo A."/>
            <person name="Nagy L.G."/>
            <person name="Floudas D."/>
            <person name="Copeland A."/>
            <person name="Barry K.W."/>
            <person name="Cichocki N."/>
            <person name="Veneault-Fourrey C."/>
            <person name="LaButti K."/>
            <person name="Lindquist E.A."/>
            <person name="Lipzen A."/>
            <person name="Lundell T."/>
            <person name="Morin E."/>
            <person name="Murat C."/>
            <person name="Riley R."/>
            <person name="Ohm R."/>
            <person name="Sun H."/>
            <person name="Tunlid A."/>
            <person name="Henrissat B."/>
            <person name="Grigoriev I.V."/>
            <person name="Hibbett D.S."/>
            <person name="Martin F."/>
        </authorList>
    </citation>
    <scope>NUCLEOTIDE SEQUENCE [LARGE SCALE GENOMIC DNA]</scope>
    <source>
        <strain evidence="2">Ve08.2h10</strain>
    </source>
</reference>
<keyword evidence="2" id="KW-1185">Reference proteome</keyword>
<accession>A0A0D0CT37</accession>